<dbReference type="Proteomes" id="UP001341840">
    <property type="component" value="Unassembled WGS sequence"/>
</dbReference>
<dbReference type="EMBL" id="JASCZI010060486">
    <property type="protein sequence ID" value="MED6132739.1"/>
    <property type="molecule type" value="Genomic_DNA"/>
</dbReference>
<evidence type="ECO:0000313" key="3">
    <source>
        <dbReference type="Proteomes" id="UP001341840"/>
    </source>
</evidence>
<gene>
    <name evidence="2" type="ORF">PIB30_021563</name>
</gene>
<feature type="region of interest" description="Disordered" evidence="1">
    <location>
        <begin position="67"/>
        <end position="90"/>
    </location>
</feature>
<evidence type="ECO:0000256" key="1">
    <source>
        <dbReference type="SAM" id="MobiDB-lite"/>
    </source>
</evidence>
<comment type="caution">
    <text evidence="2">The sequence shown here is derived from an EMBL/GenBank/DDBJ whole genome shotgun (WGS) entry which is preliminary data.</text>
</comment>
<accession>A0ABU6S9H0</accession>
<reference evidence="2 3" key="1">
    <citation type="journal article" date="2023" name="Plants (Basel)">
        <title>Bridging the Gap: Combining Genomics and Transcriptomics Approaches to Understand Stylosanthes scabra, an Orphan Legume from the Brazilian Caatinga.</title>
        <authorList>
            <person name="Ferreira-Neto J.R.C."/>
            <person name="da Silva M.D."/>
            <person name="Binneck E."/>
            <person name="de Melo N.F."/>
            <person name="da Silva R.H."/>
            <person name="de Melo A.L.T.M."/>
            <person name="Pandolfi V."/>
            <person name="Bustamante F.O."/>
            <person name="Brasileiro-Vidal A.C."/>
            <person name="Benko-Iseppon A.M."/>
        </authorList>
    </citation>
    <scope>NUCLEOTIDE SEQUENCE [LARGE SCALE GENOMIC DNA]</scope>
    <source>
        <tissue evidence="2">Leaves</tissue>
    </source>
</reference>
<protein>
    <submittedName>
        <fullName evidence="2">Uncharacterized protein</fullName>
    </submittedName>
</protein>
<name>A0ABU6S9H0_9FABA</name>
<organism evidence="2 3">
    <name type="scientific">Stylosanthes scabra</name>
    <dbReference type="NCBI Taxonomy" id="79078"/>
    <lineage>
        <taxon>Eukaryota</taxon>
        <taxon>Viridiplantae</taxon>
        <taxon>Streptophyta</taxon>
        <taxon>Embryophyta</taxon>
        <taxon>Tracheophyta</taxon>
        <taxon>Spermatophyta</taxon>
        <taxon>Magnoliopsida</taxon>
        <taxon>eudicotyledons</taxon>
        <taxon>Gunneridae</taxon>
        <taxon>Pentapetalae</taxon>
        <taxon>rosids</taxon>
        <taxon>fabids</taxon>
        <taxon>Fabales</taxon>
        <taxon>Fabaceae</taxon>
        <taxon>Papilionoideae</taxon>
        <taxon>50 kb inversion clade</taxon>
        <taxon>dalbergioids sensu lato</taxon>
        <taxon>Dalbergieae</taxon>
        <taxon>Pterocarpus clade</taxon>
        <taxon>Stylosanthes</taxon>
    </lineage>
</organism>
<keyword evidence="3" id="KW-1185">Reference proteome</keyword>
<proteinExistence type="predicted"/>
<sequence length="117" mass="13187">MVKPKTLAEFCEKVVGKTEIEELRQAHRVDKLDNNKDSSKLFNKKTMIKLDRQGLLDKHVDVLIQKDTSNQETEDATNMKRSNTDPPIQPTVVINCISGGFAGVDNPSMRRNAHIDP</sequence>
<evidence type="ECO:0000313" key="2">
    <source>
        <dbReference type="EMBL" id="MED6132739.1"/>
    </source>
</evidence>